<dbReference type="Pfam" id="PF04738">
    <property type="entry name" value="Lant_dehydr_N"/>
    <property type="match status" value="1"/>
</dbReference>
<feature type="domain" description="Thiopeptide-type bacteriocin biosynthesis" evidence="3">
    <location>
        <begin position="771"/>
        <end position="1024"/>
    </location>
</feature>
<dbReference type="RefSeq" id="WP_344320278.1">
    <property type="nucleotide sequence ID" value="NZ_BAAASZ010000003.1"/>
</dbReference>
<dbReference type="Pfam" id="PF14028">
    <property type="entry name" value="Lant_dehydr_C"/>
    <property type="match status" value="1"/>
</dbReference>
<protein>
    <submittedName>
        <fullName evidence="4">Lantibiotic dehydratase</fullName>
    </submittedName>
</protein>
<name>A0ABP5W9S9_9ACTN</name>
<evidence type="ECO:0000256" key="1">
    <source>
        <dbReference type="SAM" id="MobiDB-lite"/>
    </source>
</evidence>
<evidence type="ECO:0000259" key="2">
    <source>
        <dbReference type="Pfam" id="PF04738"/>
    </source>
</evidence>
<keyword evidence="5" id="KW-1185">Reference proteome</keyword>
<feature type="domain" description="Lantibiotic dehydratase N-terminal" evidence="2">
    <location>
        <begin position="40"/>
        <end position="695"/>
    </location>
</feature>
<evidence type="ECO:0000313" key="5">
    <source>
        <dbReference type="Proteomes" id="UP001501638"/>
    </source>
</evidence>
<evidence type="ECO:0000259" key="3">
    <source>
        <dbReference type="Pfam" id="PF14028"/>
    </source>
</evidence>
<dbReference type="EMBL" id="BAAASZ010000003">
    <property type="protein sequence ID" value="GAA2423080.1"/>
    <property type="molecule type" value="Genomic_DNA"/>
</dbReference>
<proteinExistence type="predicted"/>
<feature type="region of interest" description="Disordered" evidence="1">
    <location>
        <begin position="1031"/>
        <end position="1055"/>
    </location>
</feature>
<dbReference type="InterPro" id="IPR006827">
    <property type="entry name" value="Lant_deHydtase_N"/>
</dbReference>
<reference evidence="5" key="1">
    <citation type="journal article" date="2019" name="Int. J. Syst. Evol. Microbiol.">
        <title>The Global Catalogue of Microorganisms (GCM) 10K type strain sequencing project: providing services to taxonomists for standard genome sequencing and annotation.</title>
        <authorList>
            <consortium name="The Broad Institute Genomics Platform"/>
            <consortium name="The Broad Institute Genome Sequencing Center for Infectious Disease"/>
            <person name="Wu L."/>
            <person name="Ma J."/>
        </authorList>
    </citation>
    <scope>NUCLEOTIDE SEQUENCE [LARGE SCALE GENOMIC DNA]</scope>
    <source>
        <strain evidence="5">JCM 6305</strain>
    </source>
</reference>
<organism evidence="4 5">
    <name type="scientific">Streptomyces macrosporus</name>
    <dbReference type="NCBI Taxonomy" id="44032"/>
    <lineage>
        <taxon>Bacteria</taxon>
        <taxon>Bacillati</taxon>
        <taxon>Actinomycetota</taxon>
        <taxon>Actinomycetes</taxon>
        <taxon>Kitasatosporales</taxon>
        <taxon>Streptomycetaceae</taxon>
        <taxon>Streptomyces</taxon>
    </lineage>
</organism>
<gene>
    <name evidence="4" type="ORF">GCM10010405_01740</name>
</gene>
<dbReference type="InterPro" id="IPR023809">
    <property type="entry name" value="Thiopep_bacteriocin_synth_dom"/>
</dbReference>
<dbReference type="NCBIfam" id="TIGR03891">
    <property type="entry name" value="thiopep_ocin"/>
    <property type="match status" value="1"/>
</dbReference>
<comment type="caution">
    <text evidence="4">The sequence shown here is derived from an EMBL/GenBank/DDBJ whole genome shotgun (WGS) entry which is preliminary data.</text>
</comment>
<evidence type="ECO:0000313" key="4">
    <source>
        <dbReference type="EMBL" id="GAA2423080.1"/>
    </source>
</evidence>
<dbReference type="Proteomes" id="UP001501638">
    <property type="component" value="Unassembled WGS sequence"/>
</dbReference>
<sequence length="1055" mass="115117">MDLFEVREPVLVRMASTPRTGAGIRIDAADPVPGLRRLAADPLLRQAVETAGDSLATVLRRIESADGASAPAHRRVVRAAQSLTRYARRASGRPTPFGLFAGVTRAGFGPAAKSALSGPGSVTVRLDGAWLHRRVLEWLAVPEVRRRVEVVLNDLCVLRDGRLTLDTGGRETSVRDNALVARVREAAARPVAYTALLADLTERLPSVAPDRIDSLLAGLVRHGFLLTSVTPYRIDDALLDRVEAAVDGAVPGAADGLRAVRAAAAAHERDRPGQGRDSWRALLDAVRRIDPGRDGDGGSGDGRERPPVQVDLRAQAEIVLPHAVGDEVRRYAAVIWAITPEWATLEHMRDYRDRFIERYGTASAVPLADLVDPHRGLGLPPEYHSAGDPAAHARIGPGDEADRPRRALIAELVQQAIRDGGDVELTDADVERLAEAAGHDPGARPPRSLELCFQLLAESTAALDRGDFLLLGSPHIGSWTAGATAGRFAAATGLTDELSRLVAEPAEDGVLLAQVDVRPRDPRSLNIVQVPPLLPYRIPVGVPDDRGDPRCLDWRTLLVAAGADGLRLLHGPTGRQVVPVVPHMLALDREAPAVARFLSDLALARPRVWSGWDWAGLEVLPYLPRVRYGRVLTSPRRWLAGRRLKDAARSADASVWEEGLRDWRRRNRVPDRLQIARHDQMFPVDLREPWDRSLLRAELARPDARFVLFEDATADGAGLGWVSGHSTEIVVPLVRAARTTARHAPEDRLPHVPAPPIRPAPTRVHLPGEDWLFAKLYAEPAAHDALLADRLPALLAEVEADTDRWFFIRYRDPEPHLRLRFHGAPDALRERVLPALSRHVRAMIDAGAVRTMELDVYRPETDRYGGPEAQPAAERLFLVDSRSALLQLRARRSGAAAVPDEVLAAAGHAVLLESLGDWDWCGWVDRMFTKGPEHEAYQRHRALADELVRPGRAAHGAARALGVPALERLWTESPEPRAYGDLVLNAPAADRDEALLSLLHMRHNRLFGIDPTAEARGYAVLRGAVRTHLGRRAHGAGAGRSGATAETDPAEGSAR</sequence>
<accession>A0ABP5W9S9</accession>